<name>A0AC60QA35_IXOPE</name>
<dbReference type="Proteomes" id="UP000805193">
    <property type="component" value="Unassembled WGS sequence"/>
</dbReference>
<keyword evidence="2" id="KW-1185">Reference proteome</keyword>
<evidence type="ECO:0000313" key="1">
    <source>
        <dbReference type="EMBL" id="KAG0430440.1"/>
    </source>
</evidence>
<proteinExistence type="predicted"/>
<sequence length="215" mass="23056">MDDDGLPIIGPGVDYSKVPPIQQKRTLAFLNYFLTRTTSFLNHFASVCDEKLEDLLIRIQRLEASMCILEAKLASIPGLENVKADSTETQRTATNQSAAPSKLAPTSANPEHAPDAQEPSATTVVVVENNAMNVSGMPVEPSAAPQNTVSKDPRFSKYFKMLNVGIPLGAVQIKMRSEGVDPDILNNPDAPAPPRGDSSPCPADDSNSEDSSFSD</sequence>
<comment type="caution">
    <text evidence="1">The sequence shown here is derived from an EMBL/GenBank/DDBJ whole genome shotgun (WGS) entry which is preliminary data.</text>
</comment>
<organism evidence="1 2">
    <name type="scientific">Ixodes persulcatus</name>
    <name type="common">Taiga tick</name>
    <dbReference type="NCBI Taxonomy" id="34615"/>
    <lineage>
        <taxon>Eukaryota</taxon>
        <taxon>Metazoa</taxon>
        <taxon>Ecdysozoa</taxon>
        <taxon>Arthropoda</taxon>
        <taxon>Chelicerata</taxon>
        <taxon>Arachnida</taxon>
        <taxon>Acari</taxon>
        <taxon>Parasitiformes</taxon>
        <taxon>Ixodida</taxon>
        <taxon>Ixodoidea</taxon>
        <taxon>Ixodidae</taxon>
        <taxon>Ixodinae</taxon>
        <taxon>Ixodes</taxon>
    </lineage>
</organism>
<protein>
    <submittedName>
        <fullName evidence="1">Uncharacterized protein</fullName>
    </submittedName>
</protein>
<gene>
    <name evidence="1" type="ORF">HPB47_022700</name>
</gene>
<dbReference type="EMBL" id="JABSTQ010009323">
    <property type="protein sequence ID" value="KAG0430440.1"/>
    <property type="molecule type" value="Genomic_DNA"/>
</dbReference>
<reference evidence="1 2" key="1">
    <citation type="journal article" date="2020" name="Cell">
        <title>Large-Scale Comparative Analyses of Tick Genomes Elucidate Their Genetic Diversity and Vector Capacities.</title>
        <authorList>
            <consortium name="Tick Genome and Microbiome Consortium (TIGMIC)"/>
            <person name="Jia N."/>
            <person name="Wang J."/>
            <person name="Shi W."/>
            <person name="Du L."/>
            <person name="Sun Y."/>
            <person name="Zhan W."/>
            <person name="Jiang J.F."/>
            <person name="Wang Q."/>
            <person name="Zhang B."/>
            <person name="Ji P."/>
            <person name="Bell-Sakyi L."/>
            <person name="Cui X.M."/>
            <person name="Yuan T.T."/>
            <person name="Jiang B.G."/>
            <person name="Yang W.F."/>
            <person name="Lam T.T."/>
            <person name="Chang Q.C."/>
            <person name="Ding S.J."/>
            <person name="Wang X.J."/>
            <person name="Zhu J.G."/>
            <person name="Ruan X.D."/>
            <person name="Zhao L."/>
            <person name="Wei J.T."/>
            <person name="Ye R.Z."/>
            <person name="Que T.C."/>
            <person name="Du C.H."/>
            <person name="Zhou Y.H."/>
            <person name="Cheng J.X."/>
            <person name="Dai P.F."/>
            <person name="Guo W.B."/>
            <person name="Han X.H."/>
            <person name="Huang E.J."/>
            <person name="Li L.F."/>
            <person name="Wei W."/>
            <person name="Gao Y.C."/>
            <person name="Liu J.Z."/>
            <person name="Shao H.Z."/>
            <person name="Wang X."/>
            <person name="Wang C.C."/>
            <person name="Yang T.C."/>
            <person name="Huo Q.B."/>
            <person name="Li W."/>
            <person name="Chen H.Y."/>
            <person name="Chen S.E."/>
            <person name="Zhou L.G."/>
            <person name="Ni X.B."/>
            <person name="Tian J.H."/>
            <person name="Sheng Y."/>
            <person name="Liu T."/>
            <person name="Pan Y.S."/>
            <person name="Xia L.Y."/>
            <person name="Li J."/>
            <person name="Zhao F."/>
            <person name="Cao W.C."/>
        </authorList>
    </citation>
    <scope>NUCLEOTIDE SEQUENCE [LARGE SCALE GENOMIC DNA]</scope>
    <source>
        <strain evidence="1">Iper-2018</strain>
    </source>
</reference>
<accession>A0AC60QA35</accession>
<evidence type="ECO:0000313" key="2">
    <source>
        <dbReference type="Proteomes" id="UP000805193"/>
    </source>
</evidence>